<evidence type="ECO:0000256" key="3">
    <source>
        <dbReference type="ARBA" id="ARBA00008346"/>
    </source>
</evidence>
<dbReference type="EC" id="4.1.1.31" evidence="4 10"/>
<dbReference type="Gene3D" id="1.20.1440.90">
    <property type="entry name" value="Phosphoenolpyruvate/pyruvate domain"/>
    <property type="match status" value="1"/>
</dbReference>
<dbReference type="GO" id="GO:0008964">
    <property type="term" value="F:phosphoenolpyruvate carboxylase activity"/>
    <property type="evidence" value="ECO:0007669"/>
    <property type="project" value="UniProtKB-UniRule"/>
</dbReference>
<gene>
    <name evidence="10" type="primary">ppc</name>
    <name evidence="14" type="ORF">BJP34_26130</name>
</gene>
<dbReference type="AlphaFoldDB" id="A0A1D8TXZ9"/>
<dbReference type="PANTHER" id="PTHR30523">
    <property type="entry name" value="PHOSPHOENOLPYRUVATE CARBOXYLASE"/>
    <property type="match status" value="1"/>
</dbReference>
<evidence type="ECO:0000256" key="13">
    <source>
        <dbReference type="SAM" id="MobiDB-lite"/>
    </source>
</evidence>
<proteinExistence type="inferred from homology"/>
<evidence type="ECO:0000256" key="10">
    <source>
        <dbReference type="HAMAP-Rule" id="MF_00595"/>
    </source>
</evidence>
<dbReference type="InterPro" id="IPR033129">
    <property type="entry name" value="PEPCASE_His_AS"/>
</dbReference>
<protein>
    <recommendedName>
        <fullName evidence="5 10">Phosphoenolpyruvate carboxylase</fullName>
        <shortName evidence="10">PEPC</shortName>
        <shortName evidence="10">PEPCase</shortName>
        <ecNumber evidence="4 10">4.1.1.31</ecNumber>
    </recommendedName>
</protein>
<dbReference type="InterPro" id="IPR022805">
    <property type="entry name" value="PEP_COase_bac/pln-type"/>
</dbReference>
<dbReference type="STRING" id="1458985.BJP34_26130"/>
<dbReference type="HAMAP" id="MF_00595">
    <property type="entry name" value="PEPcase_type1"/>
    <property type="match status" value="1"/>
</dbReference>
<keyword evidence="14" id="KW-0670">Pyruvate</keyword>
<evidence type="ECO:0000256" key="2">
    <source>
        <dbReference type="ARBA" id="ARBA00003670"/>
    </source>
</evidence>
<evidence type="ECO:0000313" key="15">
    <source>
        <dbReference type="Proteomes" id="UP000177870"/>
    </source>
</evidence>
<evidence type="ECO:0000256" key="6">
    <source>
        <dbReference type="ARBA" id="ARBA00022842"/>
    </source>
</evidence>
<dbReference type="KEGG" id="mpro:BJP34_26130"/>
<dbReference type="GO" id="GO:0006099">
    <property type="term" value="P:tricarboxylic acid cycle"/>
    <property type="evidence" value="ECO:0007669"/>
    <property type="project" value="InterPro"/>
</dbReference>
<sequence>MSFFPSPSNQDSTFPATSDLFLRHRLKIVEDLWESVLLSECGQELVDLLKQLRELCSPEGQATEDPQSSVADLIQQLDLNEAIRASRAFALYFQLINIVEQHYEQRNQQLSRRRSYRRSTEPELTPFSEGILTKNGNSSFSTVTTVEKEVEIGNEGTQPGGAVSNVIEKSHQENQGSERKLGLLDWLFPHLHKQNVPPGQIQRLIDNLDIRLVFTAHPTEIVRRTIRGKQRRMAKILEQLDQAEQTYGTLGITSSWEVTECSQKLMEEIRLWWRTDELHQFKPGVLDEVDYTLHYFHEVLFDTIPQLYSRFKQALKGSFPWLNPPAKNFCHFGSWVGSDRDGNPFVTPQITWQTACYQRDLVLGKYINEVSHLTELLSLSLHWCDVLPELLDSLEQDRSQLPEVYEQLAIRYRQEPYRLKLTYVKQKLENTRERNQQLANGMPVPDEMANGKSWSFYRSGEEFLAELKLIESNLVETGLNCRELDNLICQVEIYGFYLAHLDIRQESSRHSEALSEIAEYLQVLPKPYNLLSESEACLWLTAELRTRRPLIPTELPFSEKTCETIETFRMVRQLQQEFGPQICQTYIISMSHTASDLLEVLLLAKEAGLYDPATGQGTIRVVPLFETVEDLKRAPAVMKSLFELPLYRASLAGGYQQWQVSPNNRQLNNLPYSNAKAEQSNNPGLKAVGHAARTATLREQALTSPNLQEVMLGYSDSNKDSGFLSSNWEIHKAQKALEHVAQEYGIVLRIFHGRGGSVGRGGGPSYEAILAQPGRSINGRIKITEQGEVLASRYSLPGLALYHLETIATAVIQASLLNNGFDDIQPWNEIMEELAQTSRTHYRALIHEQPDLVDFFHQVTPIQEISQLQISSRPARRKSGKKDLSSLRAIPWVFSWTQSRFLLPSWYGVGTALQSFVDQDPEENINLLRCFYSKWPFFKMVISKVEMTLAKVDLQIAHHYLKELSNPEDLERFEHLFEQIAKEFNLTCNLVLTITGHQTLLDGDPNLQRSVQLRNGTIVPLGFLQVSLLKRLRQHSNQVTLGVVQSRYSKGELLRGALLTINGIAAGMRNTG</sequence>
<dbReference type="PRINTS" id="PR00150">
    <property type="entry name" value="PEPCARBXLASE"/>
</dbReference>
<evidence type="ECO:0000256" key="12">
    <source>
        <dbReference type="PROSITE-ProRule" id="PRU10112"/>
    </source>
</evidence>
<keyword evidence="6 10" id="KW-0460">Magnesium</keyword>
<name>A0A1D8TXZ9_9CYAN</name>
<evidence type="ECO:0000256" key="9">
    <source>
        <dbReference type="ARBA" id="ARBA00048995"/>
    </source>
</evidence>
<evidence type="ECO:0000256" key="11">
    <source>
        <dbReference type="PROSITE-ProRule" id="PRU10111"/>
    </source>
</evidence>
<dbReference type="InterPro" id="IPR021135">
    <property type="entry name" value="PEP_COase"/>
</dbReference>
<comment type="function">
    <text evidence="2 10">Forms oxaloacetate, a four-carbon dicarboxylic acid source for the tricarboxylic acid cycle.</text>
</comment>
<evidence type="ECO:0000313" key="14">
    <source>
        <dbReference type="EMBL" id="AOX02454.1"/>
    </source>
</evidence>
<evidence type="ECO:0000256" key="4">
    <source>
        <dbReference type="ARBA" id="ARBA00012305"/>
    </source>
</evidence>
<organism evidence="14 15">
    <name type="scientific">Moorena producens PAL-8-15-08-1</name>
    <dbReference type="NCBI Taxonomy" id="1458985"/>
    <lineage>
        <taxon>Bacteria</taxon>
        <taxon>Bacillati</taxon>
        <taxon>Cyanobacteriota</taxon>
        <taxon>Cyanophyceae</taxon>
        <taxon>Coleofasciculales</taxon>
        <taxon>Coleofasciculaceae</taxon>
        <taxon>Moorena</taxon>
    </lineage>
</organism>
<keyword evidence="7 10" id="KW-0456">Lyase</keyword>
<dbReference type="InterPro" id="IPR015813">
    <property type="entry name" value="Pyrv/PenolPyrv_kinase-like_dom"/>
</dbReference>
<feature type="active site" evidence="10 12">
    <location>
        <position position="719"/>
    </location>
</feature>
<keyword evidence="8 10" id="KW-0120">Carbon dioxide fixation</keyword>
<dbReference type="PANTHER" id="PTHR30523:SF6">
    <property type="entry name" value="PHOSPHOENOLPYRUVATE CARBOXYLASE"/>
    <property type="match status" value="1"/>
</dbReference>
<reference evidence="15" key="1">
    <citation type="submission" date="2016-10" db="EMBL/GenBank/DDBJ databases">
        <title>Comparative genomics uncovers the prolific and rare metabolic potential of the cyanobacterial genus Moorea.</title>
        <authorList>
            <person name="Leao T."/>
            <person name="Castelao G."/>
            <person name="Korobeynikov A."/>
            <person name="Monroe E.A."/>
            <person name="Podell S."/>
            <person name="Glukhov E."/>
            <person name="Allen E."/>
            <person name="Gerwick W.H."/>
            <person name="Gerwick L."/>
        </authorList>
    </citation>
    <scope>NUCLEOTIDE SEQUENCE [LARGE SCALE GENOMIC DNA]</scope>
    <source>
        <strain evidence="15">PAL-8-15-08-1</strain>
    </source>
</reference>
<dbReference type="Proteomes" id="UP000177870">
    <property type="component" value="Chromosome"/>
</dbReference>
<accession>A0A1D8TXZ9</accession>
<comment type="catalytic activity">
    <reaction evidence="9 10">
        <text>oxaloacetate + phosphate = phosphoenolpyruvate + hydrogencarbonate</text>
        <dbReference type="Rhea" id="RHEA:28370"/>
        <dbReference type="ChEBI" id="CHEBI:16452"/>
        <dbReference type="ChEBI" id="CHEBI:17544"/>
        <dbReference type="ChEBI" id="CHEBI:43474"/>
        <dbReference type="ChEBI" id="CHEBI:58702"/>
        <dbReference type="EC" id="4.1.1.31"/>
    </reaction>
</comment>
<dbReference type="GO" id="GO:0006107">
    <property type="term" value="P:oxaloacetate metabolic process"/>
    <property type="evidence" value="ECO:0007669"/>
    <property type="project" value="UniProtKB-UniRule"/>
</dbReference>
<evidence type="ECO:0000256" key="5">
    <source>
        <dbReference type="ARBA" id="ARBA00022419"/>
    </source>
</evidence>
<dbReference type="InterPro" id="IPR018129">
    <property type="entry name" value="PEP_COase_Lys_AS"/>
</dbReference>
<dbReference type="EMBL" id="CP017599">
    <property type="protein sequence ID" value="AOX02454.1"/>
    <property type="molecule type" value="Genomic_DNA"/>
</dbReference>
<comment type="cofactor">
    <cofactor evidence="1 10">
        <name>Mg(2+)</name>
        <dbReference type="ChEBI" id="CHEBI:18420"/>
    </cofactor>
</comment>
<dbReference type="GO" id="GO:0015977">
    <property type="term" value="P:carbon fixation"/>
    <property type="evidence" value="ECO:0007669"/>
    <property type="project" value="UniProtKB-UniRule"/>
</dbReference>
<dbReference type="SUPFAM" id="SSF51621">
    <property type="entry name" value="Phosphoenolpyruvate/pyruvate domain"/>
    <property type="match status" value="2"/>
</dbReference>
<dbReference type="GO" id="GO:0005829">
    <property type="term" value="C:cytosol"/>
    <property type="evidence" value="ECO:0007669"/>
    <property type="project" value="TreeGrafter"/>
</dbReference>
<dbReference type="RefSeq" id="WP_070394862.1">
    <property type="nucleotide sequence ID" value="NZ_CP017599.1"/>
</dbReference>
<dbReference type="PROSITE" id="PS00781">
    <property type="entry name" value="PEPCASE_1"/>
    <property type="match status" value="1"/>
</dbReference>
<evidence type="ECO:0000256" key="1">
    <source>
        <dbReference type="ARBA" id="ARBA00001946"/>
    </source>
</evidence>
<comment type="similarity">
    <text evidence="3 10">Belongs to the PEPCase type 1 family.</text>
</comment>
<dbReference type="GO" id="GO:0000287">
    <property type="term" value="F:magnesium ion binding"/>
    <property type="evidence" value="ECO:0007669"/>
    <property type="project" value="UniProtKB-UniRule"/>
</dbReference>
<evidence type="ECO:0000256" key="8">
    <source>
        <dbReference type="ARBA" id="ARBA00023300"/>
    </source>
</evidence>
<dbReference type="PROSITE" id="PS00393">
    <property type="entry name" value="PEPCASE_2"/>
    <property type="match status" value="1"/>
</dbReference>
<evidence type="ECO:0000256" key="7">
    <source>
        <dbReference type="ARBA" id="ARBA00023239"/>
    </source>
</evidence>
<comment type="subunit">
    <text evidence="10">Homotetramer.</text>
</comment>
<feature type="region of interest" description="Disordered" evidence="13">
    <location>
        <begin position="109"/>
        <end position="131"/>
    </location>
</feature>
<dbReference type="Pfam" id="PF00311">
    <property type="entry name" value="PEPcase"/>
    <property type="match status" value="1"/>
</dbReference>
<feature type="active site" evidence="10 11">
    <location>
        <position position="217"/>
    </location>
</feature>
<dbReference type="OrthoDB" id="9768133at2"/>